<dbReference type="GO" id="GO:0005634">
    <property type="term" value="C:nucleus"/>
    <property type="evidence" value="ECO:0007669"/>
    <property type="project" value="UniProtKB-SubCell"/>
</dbReference>
<protein>
    <submittedName>
        <fullName evidence="5">Uncharacterized protein</fullName>
    </submittedName>
</protein>
<dbReference type="AlphaFoldDB" id="A0AAV1B674"/>
<dbReference type="GO" id="GO:0009610">
    <property type="term" value="P:response to symbiotic fungus"/>
    <property type="evidence" value="ECO:0007669"/>
    <property type="project" value="UniProtKB-ARBA"/>
</dbReference>
<keyword evidence="6" id="KW-1185">Reference proteome</keyword>
<evidence type="ECO:0000256" key="4">
    <source>
        <dbReference type="ARBA" id="ARBA00023242"/>
    </source>
</evidence>
<accession>A0AAV1B674</accession>
<organism evidence="5 6">
    <name type="scientific">Vicia faba</name>
    <name type="common">Broad bean</name>
    <name type="synonym">Faba vulgaris</name>
    <dbReference type="NCBI Taxonomy" id="3906"/>
    <lineage>
        <taxon>Eukaryota</taxon>
        <taxon>Viridiplantae</taxon>
        <taxon>Streptophyta</taxon>
        <taxon>Embryophyta</taxon>
        <taxon>Tracheophyta</taxon>
        <taxon>Spermatophyta</taxon>
        <taxon>Magnoliopsida</taxon>
        <taxon>eudicotyledons</taxon>
        <taxon>Gunneridae</taxon>
        <taxon>Pentapetalae</taxon>
        <taxon>rosids</taxon>
        <taxon>fabids</taxon>
        <taxon>Fabales</taxon>
        <taxon>Fabaceae</taxon>
        <taxon>Papilionoideae</taxon>
        <taxon>50 kb inversion clade</taxon>
        <taxon>NPAAA clade</taxon>
        <taxon>Hologalegina</taxon>
        <taxon>IRL clade</taxon>
        <taxon>Fabeae</taxon>
        <taxon>Vicia</taxon>
    </lineage>
</organism>
<keyword evidence="3" id="KW-0804">Transcription</keyword>
<keyword evidence="4" id="KW-0539">Nucleus</keyword>
<dbReference type="Proteomes" id="UP001157006">
    <property type="component" value="Chromosome 6"/>
</dbReference>
<evidence type="ECO:0000256" key="3">
    <source>
        <dbReference type="ARBA" id="ARBA00023163"/>
    </source>
</evidence>
<dbReference type="Pfam" id="PF03514">
    <property type="entry name" value="GRAS"/>
    <property type="match status" value="1"/>
</dbReference>
<evidence type="ECO:0000313" key="6">
    <source>
        <dbReference type="Proteomes" id="UP001157006"/>
    </source>
</evidence>
<name>A0AAV1B674_VICFA</name>
<proteinExistence type="predicted"/>
<dbReference type="EMBL" id="OX451741">
    <property type="protein sequence ID" value="CAI8618169.1"/>
    <property type="molecule type" value="Genomic_DNA"/>
</dbReference>
<gene>
    <name evidence="5" type="ORF">VFH_VI110560</name>
</gene>
<keyword evidence="2" id="KW-0805">Transcription regulation</keyword>
<dbReference type="InterPro" id="IPR005202">
    <property type="entry name" value="TF_GRAS"/>
</dbReference>
<reference evidence="5 6" key="1">
    <citation type="submission" date="2023-01" db="EMBL/GenBank/DDBJ databases">
        <authorList>
            <person name="Kreplak J."/>
        </authorList>
    </citation>
    <scope>NUCLEOTIDE SEQUENCE [LARGE SCALE GENOMIC DNA]</scope>
</reference>
<evidence type="ECO:0000256" key="1">
    <source>
        <dbReference type="ARBA" id="ARBA00004123"/>
    </source>
</evidence>
<sequence length="132" mass="14758">MNLFENHFHVAELFGREHTESTQLFLENSVCFKVSYMAANLTILESAFEENGRGFCLVDFEIGQGKQFVNLPHALKARDIALPPSFTLKLITVAENGRDEMVIAVGEMLVHQAESSIIDLLLIDSVEAIFVD</sequence>
<evidence type="ECO:0000256" key="2">
    <source>
        <dbReference type="ARBA" id="ARBA00023015"/>
    </source>
</evidence>
<evidence type="ECO:0000313" key="5">
    <source>
        <dbReference type="EMBL" id="CAI8618169.1"/>
    </source>
</evidence>
<comment type="subcellular location">
    <subcellularLocation>
        <location evidence="1">Nucleus</location>
    </subcellularLocation>
</comment>